<comment type="caution">
    <text evidence="1">The sequence shown here is derived from an EMBL/GenBank/DDBJ whole genome shotgun (WGS) entry which is preliminary data.</text>
</comment>
<organism evidence="1 2">
    <name type="scientific">Tritrichomonas musculus</name>
    <dbReference type="NCBI Taxonomy" id="1915356"/>
    <lineage>
        <taxon>Eukaryota</taxon>
        <taxon>Metamonada</taxon>
        <taxon>Parabasalia</taxon>
        <taxon>Tritrichomonadida</taxon>
        <taxon>Tritrichomonadidae</taxon>
        <taxon>Tritrichomonas</taxon>
    </lineage>
</organism>
<evidence type="ECO:0000313" key="2">
    <source>
        <dbReference type="Proteomes" id="UP001470230"/>
    </source>
</evidence>
<evidence type="ECO:0008006" key="3">
    <source>
        <dbReference type="Google" id="ProtNLM"/>
    </source>
</evidence>
<dbReference type="Proteomes" id="UP001470230">
    <property type="component" value="Unassembled WGS sequence"/>
</dbReference>
<gene>
    <name evidence="1" type="ORF">M9Y10_039590</name>
</gene>
<dbReference type="EMBL" id="JAPFFF010000006">
    <property type="protein sequence ID" value="KAK8888511.1"/>
    <property type="molecule type" value="Genomic_DNA"/>
</dbReference>
<reference evidence="1 2" key="1">
    <citation type="submission" date="2024-04" db="EMBL/GenBank/DDBJ databases">
        <title>Tritrichomonas musculus Genome.</title>
        <authorList>
            <person name="Alves-Ferreira E."/>
            <person name="Grigg M."/>
            <person name="Lorenzi H."/>
            <person name="Galac M."/>
        </authorList>
    </citation>
    <scope>NUCLEOTIDE SEQUENCE [LARGE SCALE GENOMIC DNA]</scope>
    <source>
        <strain evidence="1 2">EAF2021</strain>
    </source>
</reference>
<accession>A0ABR2KCB2</accession>
<evidence type="ECO:0000313" key="1">
    <source>
        <dbReference type="EMBL" id="KAK8888511.1"/>
    </source>
</evidence>
<sequence length="158" mass="18458">MHSVFISSELKQKQIGFILNTIKSVNGQVVNKINQADILITITTPNNKKLEKPFAISYICYESMIDMKINPFSFDYKTPYLFNLWLYEKSIKFYRIDKNRAKQYTNLVYSMGGIVVDDNANFIITDEKNLDETENNDIKLIHASWLLIIYLLINTILM</sequence>
<protein>
    <recommendedName>
        <fullName evidence="3">BRCT domain-containing protein</fullName>
    </recommendedName>
</protein>
<keyword evidence="2" id="KW-1185">Reference proteome</keyword>
<name>A0ABR2KCB2_9EUKA</name>
<proteinExistence type="predicted"/>